<evidence type="ECO:0000313" key="2">
    <source>
        <dbReference type="EMBL" id="KOO36410.1"/>
    </source>
</evidence>
<accession>A0A0M0KC46</accession>
<dbReference type="Pfam" id="PF11337">
    <property type="entry name" value="DUF3139"/>
    <property type="match status" value="1"/>
</dbReference>
<dbReference type="InterPro" id="IPR021486">
    <property type="entry name" value="DUF3139"/>
</dbReference>
<reference evidence="2" key="1">
    <citation type="submission" date="2015-08" db="EMBL/GenBank/DDBJ databases">
        <title>Complete DNA Sequence of Pseudomonas syringae pv. actinidiae, the Causal Agent of Kiwifruit Canker Disease.</title>
        <authorList>
            <person name="Rikkerink E.H.A."/>
            <person name="Fineran P.C."/>
        </authorList>
    </citation>
    <scope>NUCLEOTIDE SEQUENCE</scope>
    <source>
        <strain evidence="2">DSM 13666</strain>
    </source>
</reference>
<protein>
    <recommendedName>
        <fullName evidence="3">DUF3139 domain-containing protein</fullName>
    </recommendedName>
</protein>
<dbReference type="EMBL" id="LILD01000014">
    <property type="protein sequence ID" value="KOO36410.1"/>
    <property type="molecule type" value="Genomic_DNA"/>
</dbReference>
<proteinExistence type="predicted"/>
<dbReference type="AlphaFoldDB" id="A0A0M0KC46"/>
<evidence type="ECO:0000256" key="1">
    <source>
        <dbReference type="SAM" id="Phobius"/>
    </source>
</evidence>
<dbReference type="GeneID" id="87596475"/>
<organism evidence="2">
    <name type="scientific">Halalkalibacterium halodurans</name>
    <name type="common">Bacillus halodurans</name>
    <dbReference type="NCBI Taxonomy" id="86665"/>
    <lineage>
        <taxon>Bacteria</taxon>
        <taxon>Bacillati</taxon>
        <taxon>Bacillota</taxon>
        <taxon>Bacilli</taxon>
        <taxon>Bacillales</taxon>
        <taxon>Bacillaceae</taxon>
        <taxon>Halalkalibacterium (ex Joshi et al. 2022)</taxon>
    </lineage>
</organism>
<comment type="caution">
    <text evidence="2">The sequence shown here is derived from an EMBL/GenBank/DDBJ whole genome shotgun (WGS) entry which is preliminary data.</text>
</comment>
<dbReference type="PATRIC" id="fig|136160.3.peg.3948"/>
<keyword evidence="1" id="KW-0812">Transmembrane</keyword>
<evidence type="ECO:0008006" key="3">
    <source>
        <dbReference type="Google" id="ProtNLM"/>
    </source>
</evidence>
<name>A0A0M0KC46_ALKHA</name>
<keyword evidence="1" id="KW-0472">Membrane</keyword>
<sequence length="136" mass="16087">MKKKIIFLLISLIVVTFIAVPFVLIYILNHGNPYEKFIVTKNVSTHLEAMGYTDDDLLNQSYIEPKYLINDSVYHGHYKVVFADEPHLEYLYGVTKRDKEVVQFCEKETFIEESSYWERTTEKTNHSEDECTDYMN</sequence>
<gene>
    <name evidence="2" type="ORF">AMD02_19765</name>
</gene>
<keyword evidence="1" id="KW-1133">Transmembrane helix</keyword>
<feature type="transmembrane region" description="Helical" evidence="1">
    <location>
        <begin position="7"/>
        <end position="28"/>
    </location>
</feature>
<dbReference type="RefSeq" id="WP_053432596.1">
    <property type="nucleotide sequence ID" value="NZ_CP040441.1"/>
</dbReference>